<evidence type="ECO:0000313" key="2">
    <source>
        <dbReference type="Proteomes" id="UP001239111"/>
    </source>
</evidence>
<comment type="caution">
    <text evidence="1">The sequence shown here is derived from an EMBL/GenBank/DDBJ whole genome shotgun (WGS) entry which is preliminary data.</text>
</comment>
<reference evidence="1" key="1">
    <citation type="submission" date="2023-04" db="EMBL/GenBank/DDBJ databases">
        <title>A chromosome-level genome assembly of the parasitoid wasp Eretmocerus hayati.</title>
        <authorList>
            <person name="Zhong Y."/>
            <person name="Liu S."/>
            <person name="Liu Y."/>
        </authorList>
    </citation>
    <scope>NUCLEOTIDE SEQUENCE</scope>
    <source>
        <strain evidence="1">ZJU_SS_LIU_2023</strain>
    </source>
</reference>
<keyword evidence="2" id="KW-1185">Reference proteome</keyword>
<protein>
    <submittedName>
        <fullName evidence="1">Uncharacterized protein</fullName>
    </submittedName>
</protein>
<evidence type="ECO:0000313" key="1">
    <source>
        <dbReference type="EMBL" id="KAJ8669039.1"/>
    </source>
</evidence>
<dbReference type="EMBL" id="CM056743">
    <property type="protein sequence ID" value="KAJ8669039.1"/>
    <property type="molecule type" value="Genomic_DNA"/>
</dbReference>
<gene>
    <name evidence="1" type="ORF">QAD02_000298</name>
</gene>
<name>A0ACC2NCY2_9HYME</name>
<dbReference type="Proteomes" id="UP001239111">
    <property type="component" value="Chromosome 3"/>
</dbReference>
<accession>A0ACC2NCY2</accession>
<proteinExistence type="predicted"/>
<organism evidence="1 2">
    <name type="scientific">Eretmocerus hayati</name>
    <dbReference type="NCBI Taxonomy" id="131215"/>
    <lineage>
        <taxon>Eukaryota</taxon>
        <taxon>Metazoa</taxon>
        <taxon>Ecdysozoa</taxon>
        <taxon>Arthropoda</taxon>
        <taxon>Hexapoda</taxon>
        <taxon>Insecta</taxon>
        <taxon>Pterygota</taxon>
        <taxon>Neoptera</taxon>
        <taxon>Endopterygota</taxon>
        <taxon>Hymenoptera</taxon>
        <taxon>Apocrita</taxon>
        <taxon>Proctotrupomorpha</taxon>
        <taxon>Chalcidoidea</taxon>
        <taxon>Aphelinidae</taxon>
        <taxon>Aphelininae</taxon>
        <taxon>Eretmocerus</taxon>
    </lineage>
</organism>
<sequence>MVSSCGEAKLELVPVTKSGNRHESVQFVEQFVKRVVDFSSQYGCDTNYPYTAYNITGNPSKFPDYGDFPNAFVMRTYGKWWDEAPSRCLDFMPQNNDPIVSHDYIDLEYSKEVFPVRVSIYETFNPGSVVAIWARDEAGQWLRLWSGPPQIVSHKARIFSPPLHLCNFKTKTLRLEFNHSLLDYYTELDAVLLIGTSELIVPHAESQMQSLSCLLKELGETNHNNEDFHNLTPNYLRVDQDLKSLKSTLHKHCVLYKSKQQEKVPKGRLTTKLRCHYIPPIEEAFNSLQKFLQEDFPRLIRDINLPSTVDLIDPELENQSLSQTNNTCGSFSSLPDETVLKILKNLDLKSLSRCSQLNRYFNNIVCDALLYTSLNLRPYWHCLDTTVLNSFITKCQYLQCLDLSWCGNYDMISSTSFVNFLQCSGKNLIRLRLNCCRFVNDTVIQEISQTCKHLKELCLRNCTEISSSGFSTLESLENLERLELYRTSVETATLCSILRKNHQIRHLNLAGMHNRLDMDVVSTEIAASCSKIESIDFWKAQSLTADGIRALSNCSGLKEIDFGWCSGVGALGDSLRVFLSSCKNLEKVFLTYMRNLTDRDLEPLFSCRRLKQLDLLGARTLSPDICVELLCRLQLEMIDLSFCDNISDMKILEWRRLYPHISIKRSSQISR</sequence>